<protein>
    <submittedName>
        <fullName evidence="13">Na+/H+ antiporter</fullName>
    </submittedName>
</protein>
<comment type="function">
    <text evidence="10">Na(+)/H(+) antiporter that extrudes sodium in exchange for external protons.</text>
</comment>
<accession>A0ABU2X0H4</accession>
<comment type="similarity">
    <text evidence="10">Belongs to the monovalent cation:proton antiporter 1 (CPA1) transporter (TC 2.A.36) family.</text>
</comment>
<evidence type="ECO:0000256" key="2">
    <source>
        <dbReference type="ARBA" id="ARBA00022448"/>
    </source>
</evidence>
<feature type="transmembrane region" description="Helical" evidence="10">
    <location>
        <begin position="187"/>
        <end position="208"/>
    </location>
</feature>
<evidence type="ECO:0000256" key="8">
    <source>
        <dbReference type="ARBA" id="ARBA00023136"/>
    </source>
</evidence>
<feature type="transmembrane region" description="Helical" evidence="10">
    <location>
        <begin position="383"/>
        <end position="404"/>
    </location>
</feature>
<feature type="domain" description="Cation/H+ exchanger transmembrane" evidence="12">
    <location>
        <begin position="28"/>
        <end position="408"/>
    </location>
</feature>
<sequence>MVIGGLGGQRREQPQPRRQRPQLPQGDRRTHLPASVLLVLAGIGYGYLPGPNLELDPEVVLYLVIPPLLYGAALQSSLTALRRNARTVIGLSVALVLVTALAVGCGLNAVVAAVPLSFAIAVGAAVSPPDPVAALSIGRRAGMSPRLTTLVEGEGLLNDATALTILQVAVATAIGGRFSVGHAVGDFLFVAAGGLAVGMAVAWVIAYLRKAASDPLTDNALSLGTPFAAYVAAESLHVSGVLAVVVAGLWLGHRSASLQSSGARLQTRSVWHLVEYLLEGYVFLLIGQQLPAVVRGLAAYDPGTVVAAGAVTVGIVLLVRPMWLLAAAHLPARMHARLGGDPRPDNPPLSGRELLALSWAGTRGVITLAAAFTLPASTPARDLLLFCAYLVVLVTLVGQGLTFAPLLRRLRLPGTAVSRALTRNEARAAAVQAALDRLTALAEADPGVRDVAAPLRRAAEGRHKRYTERVALLSHVEDQVLPVDDRYRAALLARREMIAAERDELLAWRDAGRLADADMRILERELDHEESVLPSLPPS</sequence>
<evidence type="ECO:0000256" key="4">
    <source>
        <dbReference type="ARBA" id="ARBA00022692"/>
    </source>
</evidence>
<evidence type="ECO:0000313" key="14">
    <source>
        <dbReference type="Proteomes" id="UP001180973"/>
    </source>
</evidence>
<dbReference type="Proteomes" id="UP001180973">
    <property type="component" value="Unassembled WGS sequence"/>
</dbReference>
<evidence type="ECO:0000256" key="10">
    <source>
        <dbReference type="RuleBase" id="RU366002"/>
    </source>
</evidence>
<evidence type="ECO:0000313" key="13">
    <source>
        <dbReference type="EMBL" id="MDT0531693.1"/>
    </source>
</evidence>
<keyword evidence="14" id="KW-1185">Reference proteome</keyword>
<comment type="caution">
    <text evidence="10">Lacks conserved residue(s) required for the propagation of feature annotation.</text>
</comment>
<evidence type="ECO:0000256" key="7">
    <source>
        <dbReference type="ARBA" id="ARBA00023065"/>
    </source>
</evidence>
<name>A0ABU2X0H4_9ACTN</name>
<feature type="transmembrane region" description="Helical" evidence="10">
    <location>
        <begin position="160"/>
        <end position="180"/>
    </location>
</feature>
<dbReference type="InterPro" id="IPR004705">
    <property type="entry name" value="Cation/H_exchanger_CPA1_bac"/>
</dbReference>
<reference evidence="13" key="1">
    <citation type="submission" date="2023-09" db="EMBL/GenBank/DDBJ databases">
        <title>30 novel species of actinomycetes from the DSMZ collection.</title>
        <authorList>
            <person name="Nouioui I."/>
        </authorList>
    </citation>
    <scope>NUCLEOTIDE SEQUENCE</scope>
    <source>
        <strain evidence="13">DSM 115977</strain>
    </source>
</reference>
<comment type="caution">
    <text evidence="13">The sequence shown here is derived from an EMBL/GenBank/DDBJ whole genome shotgun (WGS) entry which is preliminary data.</text>
</comment>
<dbReference type="RefSeq" id="WP_311413557.1">
    <property type="nucleotide sequence ID" value="NZ_JAVRFL010000028.1"/>
</dbReference>
<dbReference type="EMBL" id="JAVRFL010000028">
    <property type="protein sequence ID" value="MDT0531693.1"/>
    <property type="molecule type" value="Genomic_DNA"/>
</dbReference>
<evidence type="ECO:0000256" key="5">
    <source>
        <dbReference type="ARBA" id="ARBA00022989"/>
    </source>
</evidence>
<evidence type="ECO:0000256" key="1">
    <source>
        <dbReference type="ARBA" id="ARBA00004651"/>
    </source>
</evidence>
<keyword evidence="9 10" id="KW-0739">Sodium transport</keyword>
<dbReference type="NCBIfam" id="TIGR00831">
    <property type="entry name" value="a_cpa1"/>
    <property type="match status" value="1"/>
</dbReference>
<keyword evidence="10" id="KW-0050">Antiport</keyword>
<feature type="transmembrane region" description="Helical" evidence="10">
    <location>
        <begin position="30"/>
        <end position="48"/>
    </location>
</feature>
<dbReference type="InterPro" id="IPR006153">
    <property type="entry name" value="Cation/H_exchanger_TM"/>
</dbReference>
<keyword evidence="8 10" id="KW-0472">Membrane</keyword>
<comment type="subcellular location">
    <subcellularLocation>
        <location evidence="1 10">Cell membrane</location>
        <topology evidence="1 10">Multi-pass membrane protein</topology>
    </subcellularLocation>
</comment>
<keyword evidence="7 10" id="KW-0406">Ion transport</keyword>
<dbReference type="PANTHER" id="PTHR10110">
    <property type="entry name" value="SODIUM/HYDROGEN EXCHANGER"/>
    <property type="match status" value="1"/>
</dbReference>
<proteinExistence type="inferred from homology"/>
<feature type="transmembrane region" description="Helical" evidence="10">
    <location>
        <begin position="93"/>
        <end position="126"/>
    </location>
</feature>
<evidence type="ECO:0000259" key="12">
    <source>
        <dbReference type="Pfam" id="PF00999"/>
    </source>
</evidence>
<feature type="transmembrane region" description="Helical" evidence="10">
    <location>
        <begin position="60"/>
        <end position="81"/>
    </location>
</feature>
<keyword evidence="2 10" id="KW-0813">Transport</keyword>
<dbReference type="Pfam" id="PF00999">
    <property type="entry name" value="Na_H_Exchanger"/>
    <property type="match status" value="1"/>
</dbReference>
<feature type="region of interest" description="Disordered" evidence="11">
    <location>
        <begin position="1"/>
        <end position="28"/>
    </location>
</feature>
<keyword evidence="6 10" id="KW-0915">Sodium</keyword>
<evidence type="ECO:0000256" key="6">
    <source>
        <dbReference type="ARBA" id="ARBA00023053"/>
    </source>
</evidence>
<dbReference type="PANTHER" id="PTHR10110:SF86">
    <property type="entry name" value="SODIUM_HYDROGEN EXCHANGER 7"/>
    <property type="match status" value="1"/>
</dbReference>
<keyword evidence="4 10" id="KW-0812">Transmembrane</keyword>
<feature type="transmembrane region" description="Helical" evidence="10">
    <location>
        <begin position="273"/>
        <end position="294"/>
    </location>
</feature>
<gene>
    <name evidence="13" type="ORF">RM555_22135</name>
</gene>
<evidence type="ECO:0000256" key="11">
    <source>
        <dbReference type="SAM" id="MobiDB-lite"/>
    </source>
</evidence>
<feature type="transmembrane region" description="Helical" evidence="10">
    <location>
        <begin position="228"/>
        <end position="252"/>
    </location>
</feature>
<feature type="transmembrane region" description="Helical" evidence="10">
    <location>
        <begin position="306"/>
        <end position="328"/>
    </location>
</feature>
<evidence type="ECO:0000256" key="3">
    <source>
        <dbReference type="ARBA" id="ARBA00022475"/>
    </source>
</evidence>
<dbReference type="InterPro" id="IPR018422">
    <property type="entry name" value="Cation/H_exchanger_CPA1"/>
</dbReference>
<evidence type="ECO:0000256" key="9">
    <source>
        <dbReference type="ARBA" id="ARBA00023201"/>
    </source>
</evidence>
<keyword evidence="3 10" id="KW-1003">Cell membrane</keyword>
<organism evidence="13 14">
    <name type="scientific">Micromonospora reichwaldensis</name>
    <dbReference type="NCBI Taxonomy" id="3075516"/>
    <lineage>
        <taxon>Bacteria</taxon>
        <taxon>Bacillati</taxon>
        <taxon>Actinomycetota</taxon>
        <taxon>Actinomycetes</taxon>
        <taxon>Micromonosporales</taxon>
        <taxon>Micromonosporaceae</taxon>
        <taxon>Micromonospora</taxon>
    </lineage>
</organism>
<keyword evidence="5 10" id="KW-1133">Transmembrane helix</keyword>
<dbReference type="Gene3D" id="6.10.140.1330">
    <property type="match status" value="1"/>
</dbReference>